<feature type="domain" description="Reverse transcriptase RNase H-like" evidence="10">
    <location>
        <begin position="9"/>
        <end position="94"/>
    </location>
</feature>
<dbReference type="Gene3D" id="3.30.420.10">
    <property type="entry name" value="Ribonuclease H-like superfamily/Ribonuclease H"/>
    <property type="match status" value="1"/>
</dbReference>
<keyword evidence="8" id="KW-0812">Transmembrane</keyword>
<dbReference type="PROSITE" id="PS50088">
    <property type="entry name" value="ANK_REPEAT"/>
    <property type="match status" value="1"/>
</dbReference>
<dbReference type="Pfam" id="PF24626">
    <property type="entry name" value="SH3_Tf2-1"/>
    <property type="match status" value="1"/>
</dbReference>
<comment type="caution">
    <text evidence="13">The sequence shown here is derived from an EMBL/GenBank/DDBJ whole genome shotgun (WGS) entry which is preliminary data.</text>
</comment>
<dbReference type="SUPFAM" id="SSF48403">
    <property type="entry name" value="Ankyrin repeat"/>
    <property type="match status" value="1"/>
</dbReference>
<feature type="transmembrane region" description="Helical" evidence="8">
    <location>
        <begin position="1071"/>
        <end position="1092"/>
    </location>
</feature>
<dbReference type="InterPro" id="IPR026961">
    <property type="entry name" value="PGG_dom"/>
</dbReference>
<evidence type="ECO:0000259" key="9">
    <source>
        <dbReference type="Pfam" id="PF13962"/>
    </source>
</evidence>
<dbReference type="InterPro" id="IPR012337">
    <property type="entry name" value="RNaseH-like_sf"/>
</dbReference>
<evidence type="ECO:0000256" key="2">
    <source>
        <dbReference type="ARBA" id="ARBA00022695"/>
    </source>
</evidence>
<dbReference type="InterPro" id="IPR041373">
    <property type="entry name" value="RT_RNaseH"/>
</dbReference>
<evidence type="ECO:0000256" key="8">
    <source>
        <dbReference type="SAM" id="Phobius"/>
    </source>
</evidence>
<dbReference type="GO" id="GO:0004519">
    <property type="term" value="F:endonuclease activity"/>
    <property type="evidence" value="ECO:0007669"/>
    <property type="project" value="UniProtKB-KW"/>
</dbReference>
<evidence type="ECO:0000259" key="10">
    <source>
        <dbReference type="Pfam" id="PF17917"/>
    </source>
</evidence>
<dbReference type="CDD" id="cd09274">
    <property type="entry name" value="RNase_HI_RT_Ty3"/>
    <property type="match status" value="1"/>
</dbReference>
<dbReference type="InterPro" id="IPR036770">
    <property type="entry name" value="Ankyrin_rpt-contain_sf"/>
</dbReference>
<dbReference type="GO" id="GO:0003676">
    <property type="term" value="F:nucleic acid binding"/>
    <property type="evidence" value="ECO:0007669"/>
    <property type="project" value="InterPro"/>
</dbReference>
<evidence type="ECO:0000256" key="6">
    <source>
        <dbReference type="ARBA" id="ARBA00022918"/>
    </source>
</evidence>
<dbReference type="InterPro" id="IPR056924">
    <property type="entry name" value="SH3_Tf2-1"/>
</dbReference>
<protein>
    <submittedName>
        <fullName evidence="13">Uncharacterized protein</fullName>
    </submittedName>
</protein>
<keyword evidence="8" id="KW-1133">Transmembrane helix</keyword>
<evidence type="ECO:0000259" key="11">
    <source>
        <dbReference type="Pfam" id="PF17921"/>
    </source>
</evidence>
<proteinExistence type="predicted"/>
<accession>A0A5N6PKS4</accession>
<dbReference type="InterPro" id="IPR036397">
    <property type="entry name" value="RNaseH_sf"/>
</dbReference>
<organism evidence="13 14">
    <name type="scientific">Mikania micrantha</name>
    <name type="common">bitter vine</name>
    <dbReference type="NCBI Taxonomy" id="192012"/>
    <lineage>
        <taxon>Eukaryota</taxon>
        <taxon>Viridiplantae</taxon>
        <taxon>Streptophyta</taxon>
        <taxon>Embryophyta</taxon>
        <taxon>Tracheophyta</taxon>
        <taxon>Spermatophyta</taxon>
        <taxon>Magnoliopsida</taxon>
        <taxon>eudicotyledons</taxon>
        <taxon>Gunneridae</taxon>
        <taxon>Pentapetalae</taxon>
        <taxon>asterids</taxon>
        <taxon>campanulids</taxon>
        <taxon>Asterales</taxon>
        <taxon>Asteraceae</taxon>
        <taxon>Asteroideae</taxon>
        <taxon>Heliantheae alliance</taxon>
        <taxon>Eupatorieae</taxon>
        <taxon>Mikania</taxon>
    </lineage>
</organism>
<dbReference type="OrthoDB" id="1652385at2759"/>
<evidence type="ECO:0000256" key="1">
    <source>
        <dbReference type="ARBA" id="ARBA00022679"/>
    </source>
</evidence>
<reference evidence="13 14" key="1">
    <citation type="submission" date="2019-05" db="EMBL/GenBank/DDBJ databases">
        <title>Mikania micrantha, genome provides insights into the molecular mechanism of rapid growth.</title>
        <authorList>
            <person name="Liu B."/>
        </authorList>
    </citation>
    <scope>NUCLEOTIDE SEQUENCE [LARGE SCALE GENOMIC DNA]</scope>
    <source>
        <strain evidence="13">NLD-2019</strain>
        <tissue evidence="13">Leaf</tissue>
    </source>
</reference>
<dbReference type="EMBL" id="SZYD01000004">
    <property type="protein sequence ID" value="KAD6455038.1"/>
    <property type="molecule type" value="Genomic_DNA"/>
</dbReference>
<evidence type="ECO:0000256" key="3">
    <source>
        <dbReference type="ARBA" id="ARBA00022722"/>
    </source>
</evidence>
<keyword evidence="14" id="KW-1185">Reference proteome</keyword>
<evidence type="ECO:0000256" key="7">
    <source>
        <dbReference type="PROSITE-ProRule" id="PRU00023"/>
    </source>
</evidence>
<gene>
    <name evidence="13" type="ORF">E3N88_09744</name>
</gene>
<dbReference type="PROSITE" id="PS50297">
    <property type="entry name" value="ANK_REP_REGION"/>
    <property type="match status" value="1"/>
</dbReference>
<sequence>MLALLDDFDDFVVYADASRQGLGCVLMQRGRVIVYASCQLKIHEANYPSHDLELAAVVFALKIWGQYLYGVKSTIYPDHKSLKYFFEQKDLNMRKGQYGGKCFESRDKSSFYTNNVGFKRVFGQVKKLEDNDHGVKVRFGRMWVPRNGDIRSRILDEAHKSRYSVHPGATKMYQDLRKDYWWPGMKINVMQYVNKCLACAQVKAEHQKPYGYMQPLEVPEWKGEHITMDFIFKLPRTRDCDPTWSSCLHCVRSGYEIDGQCESTIQTLEDMLKACIIDFGGSWDDHLPLVEFSYNNSYHSNIGMPPYEALYGRRYRTPICWGEAGQKEMGNKDVVIDMAEKLRVIKAHMKAAQDRQKSYANKRRRPIKFNVGNRVLLNVSPWKGIIRFKKGGKLSPRYIRPFWIEAKAGKVAYQLDLPDELIGIHPTFHMSHLRKCLADKQAHVPLDDFEVDDRLNYIEEPVAIVDTKEKKLRNKTKIDIKMAGSSSSMPSSGEANPYPYPSHVFVPNFVSVKLSGPDTYDVWRMQMRCLLESHDMLGFVSSQSHALGKEKAGDDDDMMWRRSDALVKGWILGSLSQQTLEKVVKPIPNKDFTAKGVWDKLWSVYGPHEIELRGCSLFEIIDAAAKKMSSNISARMLHGAILKQSVFHILGILHGFDVTLSDQIIDGNTALHVAVRTSNNTEFLENMLDFATKDNQSSLDMRNSEGSTLLHVAAIVGNTEAAKLLVERNQDLLYAKDNESQTPLDRAASNMHTDTFIYLFEEYSKVKDLENGDLFDRSEIMGSGILVNAISSKDYDFICNFITKPETYKNAIFEATTLNAVEVVKIILSKFPDAIRIRNEDYHNIIQAAVTNRSEKVYNLLCQMREDKHIYRIIKDPFNNNLLHLAARLAPENKLNLISGAALQLQQELQWFKEVESFVYPLNVFQKNSRGETPQIVFTNEHKMLAIEGEKWMKETTQSYTITAALITTIVFAAAITVPGGNKQENGIPMFTNNAAFTVFAVSDAISFFTSVTSLLMFLSILTARFSEQDFLFKLPTKLILGLTNLFISTTAMLVAFGATLFLVFGQNNSLILVPIAALTCLPITSFVTLQYPLVYDLISVTYGRSMFRKNK</sequence>
<evidence type="ECO:0000256" key="4">
    <source>
        <dbReference type="ARBA" id="ARBA00022759"/>
    </source>
</evidence>
<dbReference type="Pfam" id="PF17921">
    <property type="entry name" value="Integrase_H2C2"/>
    <property type="match status" value="1"/>
</dbReference>
<dbReference type="Pfam" id="PF13962">
    <property type="entry name" value="PGG"/>
    <property type="match status" value="1"/>
</dbReference>
<evidence type="ECO:0000313" key="13">
    <source>
        <dbReference type="EMBL" id="KAD6455038.1"/>
    </source>
</evidence>
<feature type="transmembrane region" description="Helical" evidence="8">
    <location>
        <begin position="1039"/>
        <end position="1064"/>
    </location>
</feature>
<evidence type="ECO:0000259" key="12">
    <source>
        <dbReference type="Pfam" id="PF24626"/>
    </source>
</evidence>
<keyword evidence="2" id="KW-0548">Nucleotidyltransferase</keyword>
<feature type="transmembrane region" description="Helical" evidence="8">
    <location>
        <begin position="960"/>
        <end position="982"/>
    </location>
</feature>
<dbReference type="PANTHER" id="PTHR24177:SF474">
    <property type="entry name" value="ANKYRIN REPEAT-CONTAINING DOMAIN, PGG DOMAIN, ANKYRIN REPEAT-CONTAINING DOMAIN SUPERFAMILY"/>
    <property type="match status" value="1"/>
</dbReference>
<feature type="repeat" description="ANK" evidence="7">
    <location>
        <begin position="705"/>
        <end position="737"/>
    </location>
</feature>
<evidence type="ECO:0000313" key="14">
    <source>
        <dbReference type="Proteomes" id="UP000326396"/>
    </source>
</evidence>
<dbReference type="SMART" id="SM00248">
    <property type="entry name" value="ANK"/>
    <property type="match status" value="5"/>
</dbReference>
<evidence type="ECO:0000256" key="5">
    <source>
        <dbReference type="ARBA" id="ARBA00022801"/>
    </source>
</evidence>
<keyword evidence="8" id="KW-0472">Membrane</keyword>
<dbReference type="GO" id="GO:0016020">
    <property type="term" value="C:membrane"/>
    <property type="evidence" value="ECO:0007669"/>
    <property type="project" value="TreeGrafter"/>
</dbReference>
<dbReference type="PANTHER" id="PTHR24177">
    <property type="entry name" value="CASKIN"/>
    <property type="match status" value="1"/>
</dbReference>
<dbReference type="Gene3D" id="1.25.40.20">
    <property type="entry name" value="Ankyrin repeat-containing domain"/>
    <property type="match status" value="1"/>
</dbReference>
<dbReference type="SUPFAM" id="SSF53098">
    <property type="entry name" value="Ribonuclease H-like"/>
    <property type="match status" value="1"/>
</dbReference>
<dbReference type="GO" id="GO:0003964">
    <property type="term" value="F:RNA-directed DNA polymerase activity"/>
    <property type="evidence" value="ECO:0007669"/>
    <property type="project" value="UniProtKB-KW"/>
</dbReference>
<dbReference type="InterPro" id="IPR002110">
    <property type="entry name" value="Ankyrin_rpt"/>
</dbReference>
<feature type="transmembrane region" description="Helical" evidence="8">
    <location>
        <begin position="994"/>
        <end position="1019"/>
    </location>
</feature>
<dbReference type="AlphaFoldDB" id="A0A5N6PKS4"/>
<keyword evidence="7" id="KW-0040">ANK repeat</keyword>
<keyword evidence="4" id="KW-0255">Endonuclease</keyword>
<dbReference type="Gene3D" id="1.10.340.70">
    <property type="match status" value="1"/>
</dbReference>
<dbReference type="InterPro" id="IPR043502">
    <property type="entry name" value="DNA/RNA_pol_sf"/>
</dbReference>
<keyword evidence="6" id="KW-0695">RNA-directed DNA polymerase</keyword>
<dbReference type="Pfam" id="PF12796">
    <property type="entry name" value="Ank_2"/>
    <property type="match status" value="1"/>
</dbReference>
<feature type="domain" description="PGG" evidence="9">
    <location>
        <begin position="950"/>
        <end position="1063"/>
    </location>
</feature>
<dbReference type="InterPro" id="IPR041588">
    <property type="entry name" value="Integrase_H2C2"/>
</dbReference>
<keyword evidence="5" id="KW-0378">Hydrolase</keyword>
<keyword evidence="1" id="KW-0808">Transferase</keyword>
<dbReference type="Proteomes" id="UP000326396">
    <property type="component" value="Linkage Group LG12"/>
</dbReference>
<dbReference type="GO" id="GO:0016787">
    <property type="term" value="F:hydrolase activity"/>
    <property type="evidence" value="ECO:0007669"/>
    <property type="project" value="UniProtKB-KW"/>
</dbReference>
<feature type="domain" description="Tf2-1-like SH3-like" evidence="12">
    <location>
        <begin position="372"/>
        <end position="436"/>
    </location>
</feature>
<dbReference type="SUPFAM" id="SSF56672">
    <property type="entry name" value="DNA/RNA polymerases"/>
    <property type="match status" value="1"/>
</dbReference>
<dbReference type="Pfam" id="PF17917">
    <property type="entry name" value="RT_RNaseH"/>
    <property type="match status" value="1"/>
</dbReference>
<keyword evidence="3" id="KW-0540">Nuclease</keyword>
<feature type="domain" description="Integrase zinc-binding" evidence="11">
    <location>
        <begin position="150"/>
        <end position="204"/>
    </location>
</feature>
<name>A0A5N6PKS4_9ASTR</name>